<sequence length="46" mass="5316">MKLRFIFNSSKMLLFHLPLGDAHCNILFATLFSACCKLRVITLFCH</sequence>
<evidence type="ECO:0000313" key="1">
    <source>
        <dbReference type="EMBL" id="JAD44264.1"/>
    </source>
</evidence>
<reference evidence="1" key="1">
    <citation type="submission" date="2014-09" db="EMBL/GenBank/DDBJ databases">
        <authorList>
            <person name="Magalhaes I.L.F."/>
            <person name="Oliveira U."/>
            <person name="Santos F.R."/>
            <person name="Vidigal T.H.D.A."/>
            <person name="Brescovit A.D."/>
            <person name="Santos A.J."/>
        </authorList>
    </citation>
    <scope>NUCLEOTIDE SEQUENCE</scope>
    <source>
        <tissue evidence="1">Shoot tissue taken approximately 20 cm above the soil surface</tissue>
    </source>
</reference>
<name>A0A0A8ZXY6_ARUDO</name>
<dbReference type="PROSITE" id="PS51257">
    <property type="entry name" value="PROKAR_LIPOPROTEIN"/>
    <property type="match status" value="1"/>
</dbReference>
<protein>
    <submittedName>
        <fullName evidence="1">Uncharacterized protein</fullName>
    </submittedName>
</protein>
<proteinExistence type="predicted"/>
<reference evidence="1" key="2">
    <citation type="journal article" date="2015" name="Data Brief">
        <title>Shoot transcriptome of the giant reed, Arundo donax.</title>
        <authorList>
            <person name="Barrero R.A."/>
            <person name="Guerrero F.D."/>
            <person name="Moolhuijzen P."/>
            <person name="Goolsby J.A."/>
            <person name="Tidwell J."/>
            <person name="Bellgard S.E."/>
            <person name="Bellgard M.I."/>
        </authorList>
    </citation>
    <scope>NUCLEOTIDE SEQUENCE</scope>
    <source>
        <tissue evidence="1">Shoot tissue taken approximately 20 cm above the soil surface</tissue>
    </source>
</reference>
<accession>A0A0A8ZXY6</accession>
<dbReference type="EMBL" id="GBRH01253631">
    <property type="protein sequence ID" value="JAD44264.1"/>
    <property type="molecule type" value="Transcribed_RNA"/>
</dbReference>
<organism evidence="1">
    <name type="scientific">Arundo donax</name>
    <name type="common">Giant reed</name>
    <name type="synonym">Donax arundinaceus</name>
    <dbReference type="NCBI Taxonomy" id="35708"/>
    <lineage>
        <taxon>Eukaryota</taxon>
        <taxon>Viridiplantae</taxon>
        <taxon>Streptophyta</taxon>
        <taxon>Embryophyta</taxon>
        <taxon>Tracheophyta</taxon>
        <taxon>Spermatophyta</taxon>
        <taxon>Magnoliopsida</taxon>
        <taxon>Liliopsida</taxon>
        <taxon>Poales</taxon>
        <taxon>Poaceae</taxon>
        <taxon>PACMAD clade</taxon>
        <taxon>Arundinoideae</taxon>
        <taxon>Arundineae</taxon>
        <taxon>Arundo</taxon>
    </lineage>
</organism>
<dbReference type="AlphaFoldDB" id="A0A0A8ZXY6"/>